<evidence type="ECO:0000313" key="2">
    <source>
        <dbReference type="Proteomes" id="UP000186030"/>
    </source>
</evidence>
<dbReference type="AlphaFoldDB" id="A0A1Q5SXB4"/>
<proteinExistence type="predicted"/>
<dbReference type="EMBL" id="MQMG01000029">
    <property type="protein sequence ID" value="OKO92546.1"/>
    <property type="molecule type" value="Genomic_DNA"/>
</dbReference>
<accession>A0A1Q5SXB4</accession>
<evidence type="ECO:0000313" key="1">
    <source>
        <dbReference type="EMBL" id="OKO92546.1"/>
    </source>
</evidence>
<gene>
    <name evidence="1" type="ORF">BRO54_2306</name>
</gene>
<organism evidence="1 2">
    <name type="scientific">Geobacillus proteiniphilus</name>
    <dbReference type="NCBI Taxonomy" id="860353"/>
    <lineage>
        <taxon>Bacteria</taxon>
        <taxon>Bacillati</taxon>
        <taxon>Bacillota</taxon>
        <taxon>Bacilli</taxon>
        <taxon>Bacillales</taxon>
        <taxon>Anoxybacillaceae</taxon>
        <taxon>Geobacillus</taxon>
    </lineage>
</organism>
<reference evidence="1 2" key="1">
    <citation type="submission" date="2016-11" db="EMBL/GenBank/DDBJ databases">
        <authorList>
            <person name="Kadnikov V."/>
            <person name="Nazina T."/>
        </authorList>
    </citation>
    <scope>NUCLEOTIDE SEQUENCE [LARGE SCALE GENOMIC DNA]</scope>
    <source>
        <strain evidence="1 2">1017</strain>
    </source>
</reference>
<dbReference type="Proteomes" id="UP000186030">
    <property type="component" value="Unassembled WGS sequence"/>
</dbReference>
<protein>
    <submittedName>
        <fullName evidence="1">Uncharacterized protein</fullName>
    </submittedName>
</protein>
<comment type="caution">
    <text evidence="1">The sequence shown here is derived from an EMBL/GenBank/DDBJ whole genome shotgun (WGS) entry which is preliminary data.</text>
</comment>
<sequence length="51" mass="5648">MYGNCTSIPPFFPEHRPCGSSPAAVHLLYHNEAAKRMENTLFFAPQAAEVV</sequence>
<reference evidence="2" key="2">
    <citation type="submission" date="2017-01" db="EMBL/GenBank/DDBJ databases">
        <title>Genome sequencing and annotation of Geobacillus sp. 1017, a Hydrocarbon-Oxidizing Thermophilic Bacterium Isolated from a Heavy Oil Reservoir (China).</title>
        <authorList>
            <person name="Kadnikov V.V."/>
            <person name="Mardanov A.V."/>
            <person name="Poltaraus A.B."/>
            <person name="Sokolova D.S."/>
            <person name="Semenova E.M."/>
            <person name="Ravin N.V."/>
            <person name="Tourova T.P."/>
            <person name="Nazina T.N."/>
        </authorList>
    </citation>
    <scope>NUCLEOTIDE SEQUENCE [LARGE SCALE GENOMIC DNA]</scope>
    <source>
        <strain evidence="2">1017</strain>
    </source>
</reference>
<name>A0A1Q5SXB4_9BACL</name>